<dbReference type="AlphaFoldDB" id="A0A1T1GUE2"/>
<comment type="caution">
    <text evidence="2">The sequence shown here is derived from an EMBL/GenBank/DDBJ whole genome shotgun (WGS) entry which is preliminary data.</text>
</comment>
<protein>
    <recommendedName>
        <fullName evidence="1">Endonuclease GajA/Old nuclease/RecF-like AAA domain-containing protein</fullName>
    </recommendedName>
</protein>
<dbReference type="EMBL" id="MVKX01000007">
    <property type="protein sequence ID" value="OOV81239.1"/>
    <property type="molecule type" value="Genomic_DNA"/>
</dbReference>
<dbReference type="RefSeq" id="WP_078190803.1">
    <property type="nucleotide sequence ID" value="NZ_JAMCOZ010000009.1"/>
</dbReference>
<dbReference type="Pfam" id="PF13175">
    <property type="entry name" value="AAA_15"/>
    <property type="match status" value="1"/>
</dbReference>
<evidence type="ECO:0000259" key="1">
    <source>
        <dbReference type="Pfam" id="PF13175"/>
    </source>
</evidence>
<dbReference type="InterPro" id="IPR041685">
    <property type="entry name" value="AAA_GajA/Old/RecF-like"/>
</dbReference>
<dbReference type="Gene3D" id="3.40.50.300">
    <property type="entry name" value="P-loop containing nucleotide triphosphate hydrolases"/>
    <property type="match status" value="1"/>
</dbReference>
<evidence type="ECO:0000313" key="3">
    <source>
        <dbReference type="Proteomes" id="UP000191160"/>
    </source>
</evidence>
<name>A0A1T1GUE2_9GAMM</name>
<proteinExistence type="predicted"/>
<accession>A0A1T1GUE2</accession>
<keyword evidence="3" id="KW-1185">Reference proteome</keyword>
<dbReference type="PANTHER" id="PTHR43581">
    <property type="entry name" value="ATP/GTP PHOSPHATASE"/>
    <property type="match status" value="1"/>
</dbReference>
<dbReference type="InterPro" id="IPR027417">
    <property type="entry name" value="P-loop_NTPase"/>
</dbReference>
<dbReference type="PANTHER" id="PTHR43581:SF2">
    <property type="entry name" value="EXCINUCLEASE ATPASE SUBUNIT"/>
    <property type="match status" value="1"/>
</dbReference>
<dbReference type="Proteomes" id="UP000191160">
    <property type="component" value="Unassembled WGS sequence"/>
</dbReference>
<dbReference type="InterPro" id="IPR051396">
    <property type="entry name" value="Bact_Antivir_Def_Nuclease"/>
</dbReference>
<gene>
    <name evidence="2" type="ORF">B1202_11830</name>
</gene>
<dbReference type="SUPFAM" id="SSF52540">
    <property type="entry name" value="P-loop containing nucleoside triphosphate hydrolases"/>
    <property type="match status" value="1"/>
</dbReference>
<evidence type="ECO:0000313" key="2">
    <source>
        <dbReference type="EMBL" id="OOV81239.1"/>
    </source>
</evidence>
<feature type="domain" description="Endonuclease GajA/Old nuclease/RecF-like AAA" evidence="1">
    <location>
        <begin position="4"/>
        <end position="468"/>
    </location>
</feature>
<reference evidence="2 3" key="1">
    <citation type="submission" date="2017-02" db="EMBL/GenBank/DDBJ databases">
        <title>Acinetobacter sp. ANC 4945, whole genome shotgun sequencing project.</title>
        <authorList>
            <person name="Radolfova-Krizova L."/>
            <person name="Al Atrouni A."/>
            <person name="Nemec A."/>
        </authorList>
    </citation>
    <scope>NUCLEOTIDE SEQUENCE [LARGE SCALE GENOMIC DNA]</scope>
    <source>
        <strain evidence="2 3">ANC 4945</strain>
    </source>
</reference>
<sequence length="521" mass="60536">MNLVKSIRLKNLRSLRDTGDIEMKPITLLVGKNSVGKSTFARTFPLIRQSCAEEKRAPILWYGKLVDFGDFKTVINRSTEDKYIEFSFTVEGKNIIRNLENNPRRSNRSNEYPDIKLALRVEESEGNTFASYLKVEILEQEFEINIGKDGKVENIKFNKNVWDKAFCKERSICFLAMQKDFLPFIRVYNIREKELYLDRDIIQNLLLSDLKKIIKNNIIKPETLNRIVRFIPFDRKEVIYNYLRNETRLKSVKKAVEDLSVDSDIFNDFCALVYLSKLDGITYILDEQLSRYFSNTHYLEPLRATAQRYYRRQELAIDEIDSKGSNIAMFVDSLNQEELKSLKAMMSTHFGIEVQPSRDEGHIALTLSHTNNIFDKETNLADLGVGYSQILPFIIQLWAATERKNRGNRIISKFWNTRNSGKCFIIEQPELHLHPAYQAQIADVISSVSNKNADNFNIIMETHSPHLIYRFGELIEEGVLSPDNIQVLIFNEKDGYSEVDTAYFDDEGTLKNWPIGFFQSL</sequence>
<organism evidence="2 3">
    <name type="scientific">Acinetobacter amyesii</name>
    <dbReference type="NCBI Taxonomy" id="2942470"/>
    <lineage>
        <taxon>Bacteria</taxon>
        <taxon>Pseudomonadati</taxon>
        <taxon>Pseudomonadota</taxon>
        <taxon>Gammaproteobacteria</taxon>
        <taxon>Moraxellales</taxon>
        <taxon>Moraxellaceae</taxon>
        <taxon>Acinetobacter</taxon>
    </lineage>
</organism>